<evidence type="ECO:0000259" key="1">
    <source>
        <dbReference type="Pfam" id="PF14742"/>
    </source>
</evidence>
<dbReference type="eggNOG" id="COG3408">
    <property type="taxonomic scope" value="Bacteria"/>
</dbReference>
<dbReference type="STRING" id="1032480.MLP_05400"/>
<keyword evidence="4" id="KW-1185">Reference proteome</keyword>
<dbReference type="InterPro" id="IPR054491">
    <property type="entry name" value="MGH1-like_GH"/>
</dbReference>
<feature type="domain" description="Mannosylglycerate hydrolase MGH1-like glycoside hydrolase" evidence="2">
    <location>
        <begin position="370"/>
        <end position="591"/>
    </location>
</feature>
<dbReference type="RefSeq" id="WP_013861443.1">
    <property type="nucleotide sequence ID" value="NC_015635.1"/>
</dbReference>
<dbReference type="Pfam" id="PF14742">
    <property type="entry name" value="GDE_N_bis"/>
    <property type="match status" value="1"/>
</dbReference>
<dbReference type="HOGENOM" id="CLU_019216_1_0_11"/>
<dbReference type="AlphaFoldDB" id="F5XK58"/>
<dbReference type="SUPFAM" id="SSF48208">
    <property type="entry name" value="Six-hairpin glycosidases"/>
    <property type="match status" value="1"/>
</dbReference>
<reference evidence="3 4" key="1">
    <citation type="submission" date="2011-05" db="EMBL/GenBank/DDBJ databases">
        <title>Whole genome sequence of Microlunatus phosphovorus NM-1.</title>
        <authorList>
            <person name="Hosoyama A."/>
            <person name="Sasaki K."/>
            <person name="Harada T."/>
            <person name="Igarashi R."/>
            <person name="Kawakoshi A."/>
            <person name="Sasagawa M."/>
            <person name="Fukada J."/>
            <person name="Nakamura S."/>
            <person name="Katano Y."/>
            <person name="Hanada S."/>
            <person name="Kamagata Y."/>
            <person name="Nakamura N."/>
            <person name="Yamazaki S."/>
            <person name="Fujita N."/>
        </authorList>
    </citation>
    <scope>NUCLEOTIDE SEQUENCE [LARGE SCALE GENOMIC DNA]</scope>
    <source>
        <strain evidence="4">ATCC 700054 / DSM 10555 / JCM 9379 / NBRC 101784 / NCIMB 13414 / VKM Ac-1990 / NM-1</strain>
    </source>
</reference>
<feature type="domain" description="Putative glycogen debranching enzyme N-terminal" evidence="1">
    <location>
        <begin position="18"/>
        <end position="202"/>
    </location>
</feature>
<evidence type="ECO:0000313" key="4">
    <source>
        <dbReference type="Proteomes" id="UP000007947"/>
    </source>
</evidence>
<dbReference type="Gene3D" id="1.50.10.10">
    <property type="match status" value="1"/>
</dbReference>
<evidence type="ECO:0000259" key="2">
    <source>
        <dbReference type="Pfam" id="PF22422"/>
    </source>
</evidence>
<dbReference type="EMBL" id="AP012204">
    <property type="protein sequence ID" value="BAK33554.1"/>
    <property type="molecule type" value="Genomic_DNA"/>
</dbReference>
<name>F5XK58_MICPN</name>
<protein>
    <recommendedName>
        <fullName evidence="5">Amylo-alpha-1,6-glucosidase</fullName>
    </recommendedName>
</protein>
<dbReference type="InterPro" id="IPR032856">
    <property type="entry name" value="GDE_N_bis"/>
</dbReference>
<evidence type="ECO:0000313" key="3">
    <source>
        <dbReference type="EMBL" id="BAK33554.1"/>
    </source>
</evidence>
<dbReference type="InterPro" id="IPR012341">
    <property type="entry name" value="6hp_glycosidase-like_sf"/>
</dbReference>
<organism evidence="3 4">
    <name type="scientific">Microlunatus phosphovorus (strain ATCC 700054 / DSM 10555 / JCM 9379 / NBRC 101784 / NCIMB 13414 / VKM Ac-1990 / NM-1)</name>
    <dbReference type="NCBI Taxonomy" id="1032480"/>
    <lineage>
        <taxon>Bacteria</taxon>
        <taxon>Bacillati</taxon>
        <taxon>Actinomycetota</taxon>
        <taxon>Actinomycetes</taxon>
        <taxon>Propionibacteriales</taxon>
        <taxon>Propionibacteriaceae</taxon>
        <taxon>Microlunatus</taxon>
    </lineage>
</organism>
<sequence>MPQPVQPLLHQLVTLCAAPSQVLFAADGSMMIEVDGRGTAHGLMHADVRVLSGWQLAISGRRPAHLATALTGEGQAQFSYLAPELPGSTIDRFLRVDVTRELSPGLLAETLLLTSEIGEPVDVEVRIELTSDLTPMELIRIGRHREALAFEEAKSGTVTFGDGTVTARIRAPNADISRLPDPTRLTLSWQVTVPAGELIELGWLVSVTDSGAAVGPARGSGLAVEAIVGEFSGSGGAGESDARLEPWLRQSLHDLNGLRMSTAQAPDDAFFAAGSPWYFTLFGRDSLWTSRFLLPVDVAQAGGTLRALGRLAGTTSEVATAQDPGKIMHELRRGTFTFNEISLPPLYYGTIDATPLWICLLHDAWQAGLPESEVIELLPVLEGALHWLVNHGDADSDGFLEYIDATGHGLANQGWKDSGDSIRFADGQIAEGPVALCEVQGYAYEAAVGGAALLDAFDRPGAAVYRDWAATLAERFRAAFWCGIGDERYPALALDGAKRQVDSVTSNVGHLLGTGLLDAEEEDLVARRVTAPDLDSGLGLRTMSSSAGGYNPLSYHCGTVWPHDTAIVIDGLLRTGRADLADGLAEGMLRAALAFDWRLPELWSGEGRPVPYPAACRPQAWSAASAVVVARWAQAHTHQQ</sequence>
<evidence type="ECO:0008006" key="5">
    <source>
        <dbReference type="Google" id="ProtNLM"/>
    </source>
</evidence>
<dbReference type="GO" id="GO:0005975">
    <property type="term" value="P:carbohydrate metabolic process"/>
    <property type="evidence" value="ECO:0007669"/>
    <property type="project" value="InterPro"/>
</dbReference>
<dbReference type="Proteomes" id="UP000007947">
    <property type="component" value="Chromosome"/>
</dbReference>
<dbReference type="KEGG" id="mph:MLP_05400"/>
<dbReference type="InterPro" id="IPR008928">
    <property type="entry name" value="6-hairpin_glycosidase_sf"/>
</dbReference>
<gene>
    <name evidence="3" type="ordered locus">MLP_05400</name>
</gene>
<proteinExistence type="predicted"/>
<accession>F5XK58</accession>
<dbReference type="Pfam" id="PF22422">
    <property type="entry name" value="MGH1-like_GH"/>
    <property type="match status" value="1"/>
</dbReference>